<dbReference type="GO" id="GO:0001227">
    <property type="term" value="F:DNA-binding transcription repressor activity, RNA polymerase II-specific"/>
    <property type="evidence" value="ECO:0007669"/>
    <property type="project" value="TreeGrafter"/>
</dbReference>
<keyword evidence="12" id="KW-1185">Reference proteome</keyword>
<reference evidence="11" key="2">
    <citation type="submission" date="2014-03" db="EMBL/GenBank/DDBJ databases">
        <title>The whipworm genome and dual-species transcriptomics of an intimate host-pathogen interaction.</title>
        <authorList>
            <person name="Foth B.J."/>
            <person name="Tsai I.J."/>
            <person name="Reid A.J."/>
            <person name="Bancroft A.J."/>
            <person name="Nichol S."/>
            <person name="Tracey A."/>
            <person name="Holroyd N."/>
            <person name="Cotton J.A."/>
            <person name="Stanley E.J."/>
            <person name="Zarowiecki M."/>
            <person name="Liu J.Z."/>
            <person name="Huckvale T."/>
            <person name="Cooper P.J."/>
            <person name="Grencis R.K."/>
            <person name="Berriman M."/>
        </authorList>
    </citation>
    <scope>NUCLEOTIDE SEQUENCE [LARGE SCALE GENOMIC DNA]</scope>
</reference>
<evidence type="ECO:0000256" key="1">
    <source>
        <dbReference type="ARBA" id="ARBA00004123"/>
    </source>
</evidence>
<keyword evidence="3" id="KW-0677">Repeat</keyword>
<dbReference type="PANTHER" id="PTHR24399:SF23">
    <property type="entry name" value="C2H2-TYPE DOMAIN-CONTAINING PROTEIN"/>
    <property type="match status" value="1"/>
</dbReference>
<name>A0A077ZHH9_TRITR</name>
<dbReference type="GO" id="GO:0005654">
    <property type="term" value="C:nucleoplasm"/>
    <property type="evidence" value="ECO:0007669"/>
    <property type="project" value="TreeGrafter"/>
</dbReference>
<sequence>MEPVKNSEVVKENVHAFDADPAQLAKLLSGAESMAEFSDRRGNIVQVTAEQLKEAGVTLEALEGAEVVQFEEVNLRPVGEDQHLLFADVEGDIPQQQCNSVTGQIPSSQQIKDSVLSKPDDGTFLPVVPASSIPVGSIFAVLPNGQDMTEEEKLRLAVDNVRRAIQETEKRSEEMTKFKQVLETRNQLICAALIKTTSAEDEAILPVRLPNAPDVPVANVILKRFTTEQPPEDATVFRLGSGEQWYVQVEKLTGQENLLLLSNTRVDGLWVCDRCARRFSSFDQLKLHQQIVHPHKDAYYCRFCNRELFFANDASFKAHIRNDHRGVMEREAAKRRKLNLVDDIEEEPDWEEIYAETEPVFMRKCPICNLEFPSNLPNSVHAHEEHDTNKVEGAVSPMKPPVQIVTYDYYCSLCGKRYSKLQMLEKHSIAHRMPKHGYLPFTCRFCGKTFKWNENLLKHLMLHNSQEPIRCSACCQIFSNATRLDVHYRARHGDLGYRFPCSFCPEMFRVKEDLAKHVLIHGQWRCNDCGRRFADQLFFQRHQLKHSSQDFVCDLCGKIFYRPSNLSAHRNLHTGEKPYACKLCSMRFMSRSSWKIHMKWHDSPKRFTCETCGAAFKMKENFDVHVKVHKPPKPFGCNLCHRFYDRIEELYVHSTGHKPTGKYCCLKCKKTFFGKKAFQSHARWHEQPKPFVCALCDRSFPTTQRIQTHMISHIDRPEISHLIVAKNSCTDEVVKVTYVEVGKEPIELEGHQMGELTRKIISKAHAAAQKVKKKAVQPDGATTNQEVIECQTRTEEPNSEEIKDAPEGRVACSTSEEAVAVQEPPGENVTVEMEVETISGTDSSVLAKEMD</sequence>
<feature type="domain" description="C2H2-type" evidence="10">
    <location>
        <begin position="499"/>
        <end position="521"/>
    </location>
</feature>
<dbReference type="Gene3D" id="3.30.160.60">
    <property type="entry name" value="Classic Zinc Finger"/>
    <property type="match status" value="8"/>
</dbReference>
<feature type="domain" description="C2H2-type" evidence="10">
    <location>
        <begin position="579"/>
        <end position="606"/>
    </location>
</feature>
<organism evidence="11 12">
    <name type="scientific">Trichuris trichiura</name>
    <name type="common">Whipworm</name>
    <name type="synonym">Trichocephalus trichiurus</name>
    <dbReference type="NCBI Taxonomy" id="36087"/>
    <lineage>
        <taxon>Eukaryota</taxon>
        <taxon>Metazoa</taxon>
        <taxon>Ecdysozoa</taxon>
        <taxon>Nematoda</taxon>
        <taxon>Enoplea</taxon>
        <taxon>Dorylaimia</taxon>
        <taxon>Trichinellida</taxon>
        <taxon>Trichuridae</taxon>
        <taxon>Trichuris</taxon>
    </lineage>
</organism>
<evidence type="ECO:0000313" key="11">
    <source>
        <dbReference type="EMBL" id="CDW59827.1"/>
    </source>
</evidence>
<feature type="domain" description="C2H2-type" evidence="10">
    <location>
        <begin position="441"/>
        <end position="468"/>
    </location>
</feature>
<dbReference type="STRING" id="36087.A0A077ZHH9"/>
<dbReference type="GO" id="GO:0000978">
    <property type="term" value="F:RNA polymerase II cis-regulatory region sequence-specific DNA binding"/>
    <property type="evidence" value="ECO:0007669"/>
    <property type="project" value="TreeGrafter"/>
</dbReference>
<comment type="subcellular location">
    <subcellularLocation>
        <location evidence="1">Nucleus</location>
    </subcellularLocation>
</comment>
<dbReference type="Pfam" id="PF13912">
    <property type="entry name" value="zf-C2H2_6"/>
    <property type="match status" value="2"/>
</dbReference>
<keyword evidence="8" id="KW-0539">Nucleus</keyword>
<evidence type="ECO:0000256" key="8">
    <source>
        <dbReference type="ARBA" id="ARBA00023242"/>
    </source>
</evidence>
<dbReference type="GO" id="GO:0008270">
    <property type="term" value="F:zinc ion binding"/>
    <property type="evidence" value="ECO:0007669"/>
    <property type="project" value="UniProtKB-KW"/>
</dbReference>
<keyword evidence="4 9" id="KW-0863">Zinc-finger</keyword>
<dbReference type="EMBL" id="HG806749">
    <property type="protein sequence ID" value="CDW59827.1"/>
    <property type="molecule type" value="Genomic_DNA"/>
</dbReference>
<dbReference type="Proteomes" id="UP000030665">
    <property type="component" value="Unassembled WGS sequence"/>
</dbReference>
<dbReference type="AlphaFoldDB" id="A0A077ZHH9"/>
<evidence type="ECO:0000259" key="10">
    <source>
        <dbReference type="PROSITE" id="PS50157"/>
    </source>
</evidence>
<feature type="domain" description="C2H2-type" evidence="10">
    <location>
        <begin position="270"/>
        <end position="298"/>
    </location>
</feature>
<dbReference type="InterPro" id="IPR036236">
    <property type="entry name" value="Znf_C2H2_sf"/>
</dbReference>
<keyword evidence="6" id="KW-0805">Transcription regulation</keyword>
<protein>
    <submittedName>
        <fullName evidence="11">Zf-C2H2 and zf-C2H2 4 and zf-H2C2 2 domain contai ning protein</fullName>
    </submittedName>
</protein>
<feature type="domain" description="C2H2-type" evidence="10">
    <location>
        <begin position="663"/>
        <end position="690"/>
    </location>
</feature>
<evidence type="ECO:0000256" key="4">
    <source>
        <dbReference type="ARBA" id="ARBA00022771"/>
    </source>
</evidence>
<keyword evidence="2" id="KW-0479">Metal-binding</keyword>
<evidence type="ECO:0000256" key="5">
    <source>
        <dbReference type="ARBA" id="ARBA00022833"/>
    </source>
</evidence>
<dbReference type="Pfam" id="PF12874">
    <property type="entry name" value="zf-met"/>
    <property type="match status" value="1"/>
</dbReference>
<feature type="domain" description="C2H2-type" evidence="10">
    <location>
        <begin position="551"/>
        <end position="578"/>
    </location>
</feature>
<evidence type="ECO:0000256" key="9">
    <source>
        <dbReference type="PROSITE-ProRule" id="PRU00042"/>
    </source>
</evidence>
<dbReference type="PANTHER" id="PTHR24399">
    <property type="entry name" value="ZINC FINGER AND BTB DOMAIN-CONTAINING"/>
    <property type="match status" value="1"/>
</dbReference>
<gene>
    <name evidence="11" type="ORF">TTRE_0000816801</name>
</gene>
<dbReference type="OrthoDB" id="5913806at2759"/>
<evidence type="ECO:0000256" key="6">
    <source>
        <dbReference type="ARBA" id="ARBA00023015"/>
    </source>
</evidence>
<keyword evidence="5" id="KW-0862">Zinc</keyword>
<dbReference type="SMART" id="SM00355">
    <property type="entry name" value="ZnF_C2H2"/>
    <property type="match status" value="14"/>
</dbReference>
<evidence type="ECO:0000313" key="12">
    <source>
        <dbReference type="Proteomes" id="UP000030665"/>
    </source>
</evidence>
<feature type="domain" description="C2H2-type" evidence="10">
    <location>
        <begin position="469"/>
        <end position="492"/>
    </location>
</feature>
<reference evidence="11" key="1">
    <citation type="submission" date="2014-01" db="EMBL/GenBank/DDBJ databases">
        <authorList>
            <person name="Aslett M."/>
        </authorList>
    </citation>
    <scope>NUCLEOTIDE SEQUENCE</scope>
</reference>
<dbReference type="PROSITE" id="PS50157">
    <property type="entry name" value="ZINC_FINGER_C2H2_2"/>
    <property type="match status" value="11"/>
</dbReference>
<evidence type="ECO:0000256" key="3">
    <source>
        <dbReference type="ARBA" id="ARBA00022737"/>
    </source>
</evidence>
<proteinExistence type="predicted"/>
<dbReference type="Pfam" id="PF00096">
    <property type="entry name" value="zf-C2H2"/>
    <property type="match status" value="5"/>
</dbReference>
<dbReference type="PROSITE" id="PS00028">
    <property type="entry name" value="ZINC_FINGER_C2H2_1"/>
    <property type="match status" value="12"/>
</dbReference>
<feature type="domain" description="C2H2-type" evidence="10">
    <location>
        <begin position="524"/>
        <end position="551"/>
    </location>
</feature>
<feature type="domain" description="C2H2-type" evidence="10">
    <location>
        <begin position="607"/>
        <end position="634"/>
    </location>
</feature>
<dbReference type="FunFam" id="3.30.160.60:FF:000624">
    <property type="entry name" value="zinc finger protein 697"/>
    <property type="match status" value="1"/>
</dbReference>
<evidence type="ECO:0000256" key="7">
    <source>
        <dbReference type="ARBA" id="ARBA00023163"/>
    </source>
</evidence>
<accession>A0A077ZHH9</accession>
<evidence type="ECO:0000256" key="2">
    <source>
        <dbReference type="ARBA" id="ARBA00022723"/>
    </source>
</evidence>
<feature type="domain" description="C2H2-type" evidence="10">
    <location>
        <begin position="691"/>
        <end position="718"/>
    </location>
</feature>
<keyword evidence="7" id="KW-0804">Transcription</keyword>
<dbReference type="InterPro" id="IPR013087">
    <property type="entry name" value="Znf_C2H2_type"/>
</dbReference>
<dbReference type="SUPFAM" id="SSF57667">
    <property type="entry name" value="beta-beta-alpha zinc fingers"/>
    <property type="match status" value="5"/>
</dbReference>
<feature type="domain" description="C2H2-type" evidence="10">
    <location>
        <begin position="409"/>
        <end position="436"/>
    </location>
</feature>